<evidence type="ECO:0000256" key="1">
    <source>
        <dbReference type="SAM" id="MobiDB-lite"/>
    </source>
</evidence>
<protein>
    <recommendedName>
        <fullName evidence="4">Protein FRA10AC1</fullName>
    </recommendedName>
</protein>
<feature type="region of interest" description="Disordered" evidence="1">
    <location>
        <begin position="136"/>
        <end position="156"/>
    </location>
</feature>
<name>A0A1M8ACP0_MALS4</name>
<keyword evidence="3" id="KW-1185">Reference proteome</keyword>
<sequence length="156" mass="17737">MGRGPREHDDLRSLAAHHRFLRDAADDEASPGAEAARRLYDSLYKEFAIANLKHYRTRGIALRWRTEAEVLEGIGQYTCANQRCVWHRADDPPRLATLEVPFRYEERVRGTLTAREALVKVVLCDACAAKLHASRPFRTSRPSGRPLQEAPSGSRW</sequence>
<evidence type="ECO:0000313" key="2">
    <source>
        <dbReference type="EMBL" id="SHO80097.1"/>
    </source>
</evidence>
<evidence type="ECO:0000313" key="3">
    <source>
        <dbReference type="Proteomes" id="UP000186303"/>
    </source>
</evidence>
<evidence type="ECO:0008006" key="4">
    <source>
        <dbReference type="Google" id="ProtNLM"/>
    </source>
</evidence>
<proteinExistence type="predicted"/>
<dbReference type="AlphaFoldDB" id="A0A1M8ACP0"/>
<dbReference type="EMBL" id="LT671828">
    <property type="protein sequence ID" value="SHO80097.1"/>
    <property type="molecule type" value="Genomic_DNA"/>
</dbReference>
<dbReference type="InterPro" id="IPR019129">
    <property type="entry name" value="Folate-sensitive_fs_Fra10Ac1"/>
</dbReference>
<organism evidence="2 3">
    <name type="scientific">Malassezia sympodialis (strain ATCC 42132)</name>
    <name type="common">Atopic eczema-associated yeast</name>
    <dbReference type="NCBI Taxonomy" id="1230383"/>
    <lineage>
        <taxon>Eukaryota</taxon>
        <taxon>Fungi</taxon>
        <taxon>Dikarya</taxon>
        <taxon>Basidiomycota</taxon>
        <taxon>Ustilaginomycotina</taxon>
        <taxon>Malasseziomycetes</taxon>
        <taxon>Malasseziales</taxon>
        <taxon>Malasseziaceae</taxon>
        <taxon>Malassezia</taxon>
    </lineage>
</organism>
<dbReference type="Pfam" id="PF09725">
    <property type="entry name" value="Fra10Ac1"/>
    <property type="match status" value="1"/>
</dbReference>
<dbReference type="Proteomes" id="UP000186303">
    <property type="component" value="Chromosome 8"/>
</dbReference>
<accession>A0A1M8ACP0</accession>
<dbReference type="VEuPathDB" id="FungiDB:MSYG_4452"/>
<reference evidence="3" key="1">
    <citation type="journal article" date="2017" name="Nucleic Acids Res.">
        <title>Proteogenomics produces comprehensive and highly accurate protein-coding gene annotation in a complete genome assembly of Malassezia sympodialis.</title>
        <authorList>
            <person name="Zhu Y."/>
            <person name="Engstroem P.G."/>
            <person name="Tellgren-Roth C."/>
            <person name="Baudo C.D."/>
            <person name="Kennell J.C."/>
            <person name="Sun S."/>
            <person name="Billmyre R.B."/>
            <person name="Schroeder M.S."/>
            <person name="Andersson A."/>
            <person name="Holm T."/>
            <person name="Sigurgeirsson B."/>
            <person name="Wu G."/>
            <person name="Sankaranarayanan S.R."/>
            <person name="Siddharthan R."/>
            <person name="Sanyal K."/>
            <person name="Lundeberg J."/>
            <person name="Nystedt B."/>
            <person name="Boekhout T."/>
            <person name="Dawson T.L. Jr."/>
            <person name="Heitman J."/>
            <person name="Scheynius A."/>
            <person name="Lehtioe J."/>
        </authorList>
    </citation>
    <scope>NUCLEOTIDE SEQUENCE [LARGE SCALE GENOMIC DNA]</scope>
    <source>
        <strain evidence="3">ATCC 42132</strain>
    </source>
</reference>
<dbReference type="OrthoDB" id="197967at2759"/>
<gene>
    <name evidence="2" type="ORF">MSYG_4452</name>
</gene>